<reference evidence="3" key="1">
    <citation type="submission" date="2022-11" db="UniProtKB">
        <authorList>
            <consortium name="WormBaseParasite"/>
        </authorList>
    </citation>
    <scope>IDENTIFICATION</scope>
</reference>
<proteinExistence type="predicted"/>
<dbReference type="WBParaSite" id="Minc3s02897g32003">
    <property type="protein sequence ID" value="Minc3s02897g32003"/>
    <property type="gene ID" value="Minc3s02897g32003"/>
</dbReference>
<keyword evidence="1" id="KW-0812">Transmembrane</keyword>
<organism evidence="2 3">
    <name type="scientific">Meloidogyne incognita</name>
    <name type="common">Southern root-knot nematode worm</name>
    <name type="synonym">Oxyuris incognita</name>
    <dbReference type="NCBI Taxonomy" id="6306"/>
    <lineage>
        <taxon>Eukaryota</taxon>
        <taxon>Metazoa</taxon>
        <taxon>Ecdysozoa</taxon>
        <taxon>Nematoda</taxon>
        <taxon>Chromadorea</taxon>
        <taxon>Rhabditida</taxon>
        <taxon>Tylenchina</taxon>
        <taxon>Tylenchomorpha</taxon>
        <taxon>Tylenchoidea</taxon>
        <taxon>Meloidogynidae</taxon>
        <taxon>Meloidogyninae</taxon>
        <taxon>Meloidogyne</taxon>
        <taxon>Meloidogyne incognita group</taxon>
    </lineage>
</organism>
<dbReference type="AlphaFoldDB" id="A0A914N317"/>
<name>A0A914N317_MELIC</name>
<feature type="transmembrane region" description="Helical" evidence="1">
    <location>
        <begin position="90"/>
        <end position="113"/>
    </location>
</feature>
<sequence length="131" mass="15165">MCFIKRLRLSRREETERSIDIILTTTSTITFLILHFITTMIIPKRFIVQKIIHLINTIIITIIIILLHIITLLSTLLITPPITPPNTILITHLLIILIIVHILINPLIIPILLPTPIHHQHITMLIILKNR</sequence>
<keyword evidence="1" id="KW-1133">Transmembrane helix</keyword>
<evidence type="ECO:0000313" key="2">
    <source>
        <dbReference type="Proteomes" id="UP000887563"/>
    </source>
</evidence>
<keyword evidence="1" id="KW-0472">Membrane</keyword>
<dbReference type="Proteomes" id="UP000887563">
    <property type="component" value="Unplaced"/>
</dbReference>
<feature type="transmembrane region" description="Helical" evidence="1">
    <location>
        <begin position="54"/>
        <end position="78"/>
    </location>
</feature>
<keyword evidence="2" id="KW-1185">Reference proteome</keyword>
<feature type="transmembrane region" description="Helical" evidence="1">
    <location>
        <begin position="21"/>
        <end position="42"/>
    </location>
</feature>
<accession>A0A914N317</accession>
<protein>
    <submittedName>
        <fullName evidence="3">Uncharacterized protein</fullName>
    </submittedName>
</protein>
<evidence type="ECO:0000256" key="1">
    <source>
        <dbReference type="SAM" id="Phobius"/>
    </source>
</evidence>
<evidence type="ECO:0000313" key="3">
    <source>
        <dbReference type="WBParaSite" id="Minc3s02897g32003"/>
    </source>
</evidence>